<comment type="subcellular location">
    <subcellularLocation>
        <location evidence="1">Cell outer membrane</location>
    </subcellularLocation>
</comment>
<evidence type="ECO:0000256" key="5">
    <source>
        <dbReference type="ARBA" id="ARBA00022692"/>
    </source>
</evidence>
<name>A0A5C4RYK1_PROVB</name>
<dbReference type="RefSeq" id="WP_139626819.1">
    <property type="nucleotide sequence ID" value="NZ_VDCI01000009.1"/>
</dbReference>
<evidence type="ECO:0000256" key="7">
    <source>
        <dbReference type="ARBA" id="ARBA00023237"/>
    </source>
</evidence>
<sequence>MMKHGVVAILVAVCLLPLRLLAAEPLTLGEAMALAVERNPDIQVARGEERISHNRVNIGNAGLLPTVSLAGTATWQDNERASQTSSGTFSEFTSNSAQVKASYTLFDGFGNIYTFRKLKSGGRLGSLQARNDIEAVLLELSDAYYRTAKASEDLTIAREALDISDERLRRARLRAEYGQSNTVELLSAEVDANSDSIAVRNARLEYSSASRALNTLLDRDVDTPLELSPEVAFDETLTFEKIMEQARAAFAGYLIALEQVRQAGYDHAIARSDYFPEFDLQFSYGYSSTAEGFDIGLDDSSESMSASLSMNYPIFSGWKRSIARQNARIATQNSELLARKAELELERLVADTWEAYQNSLGNLEFQQTALKTAELNFERTGELYKLGQVTTTSFREAQINLVQARRDRAQARYDARMFELRLLRLAGMLVISM</sequence>
<keyword evidence="4" id="KW-1134">Transmembrane beta strand</keyword>
<dbReference type="GO" id="GO:0015562">
    <property type="term" value="F:efflux transmembrane transporter activity"/>
    <property type="evidence" value="ECO:0007669"/>
    <property type="project" value="InterPro"/>
</dbReference>
<dbReference type="SUPFAM" id="SSF56954">
    <property type="entry name" value="Outer membrane efflux proteins (OEP)"/>
    <property type="match status" value="1"/>
</dbReference>
<dbReference type="Proteomes" id="UP000309544">
    <property type="component" value="Unassembled WGS sequence"/>
</dbReference>
<keyword evidence="7" id="KW-0998">Cell outer membrane</keyword>
<dbReference type="GO" id="GO:1990281">
    <property type="term" value="C:efflux pump complex"/>
    <property type="evidence" value="ECO:0007669"/>
    <property type="project" value="TreeGrafter"/>
</dbReference>
<evidence type="ECO:0000256" key="4">
    <source>
        <dbReference type="ARBA" id="ARBA00022452"/>
    </source>
</evidence>
<dbReference type="PANTHER" id="PTHR30026">
    <property type="entry name" value="OUTER MEMBRANE PROTEIN TOLC"/>
    <property type="match status" value="1"/>
</dbReference>
<dbReference type="PANTHER" id="PTHR30026:SF20">
    <property type="entry name" value="OUTER MEMBRANE PROTEIN TOLC"/>
    <property type="match status" value="1"/>
</dbReference>
<evidence type="ECO:0000313" key="8">
    <source>
        <dbReference type="EMBL" id="TNJ36009.1"/>
    </source>
</evidence>
<gene>
    <name evidence="8" type="ORF">FGF68_09185</name>
</gene>
<dbReference type="Pfam" id="PF02321">
    <property type="entry name" value="OEP"/>
    <property type="match status" value="2"/>
</dbReference>
<dbReference type="InterPro" id="IPR051906">
    <property type="entry name" value="TolC-like"/>
</dbReference>
<dbReference type="GO" id="GO:0009279">
    <property type="term" value="C:cell outer membrane"/>
    <property type="evidence" value="ECO:0007669"/>
    <property type="project" value="UniProtKB-SubCell"/>
</dbReference>
<evidence type="ECO:0000313" key="9">
    <source>
        <dbReference type="Proteomes" id="UP000309544"/>
    </source>
</evidence>
<dbReference type="GO" id="GO:0015288">
    <property type="term" value="F:porin activity"/>
    <property type="evidence" value="ECO:0007669"/>
    <property type="project" value="TreeGrafter"/>
</dbReference>
<reference evidence="8 9" key="1">
    <citation type="submission" date="2019-05" db="EMBL/GenBank/DDBJ databases">
        <title>Draft Whole-Genome sequence of the green sulfur bacterium Prosthecochloris vibrioformis DSM 260.</title>
        <authorList>
            <person name="Meyer T.E."/>
            <person name="Kyndt J.A."/>
        </authorList>
    </citation>
    <scope>NUCLEOTIDE SEQUENCE [LARGE SCALE GENOMIC DNA]</scope>
    <source>
        <strain evidence="8 9">DSM 260</strain>
    </source>
</reference>
<comment type="caution">
    <text evidence="8">The sequence shown here is derived from an EMBL/GenBank/DDBJ whole genome shotgun (WGS) entry which is preliminary data.</text>
</comment>
<dbReference type="Gene3D" id="1.20.1600.10">
    <property type="entry name" value="Outer membrane efflux proteins (OEP)"/>
    <property type="match status" value="1"/>
</dbReference>
<keyword evidence="5" id="KW-0812">Transmembrane</keyword>
<dbReference type="EMBL" id="VDCI01000009">
    <property type="protein sequence ID" value="TNJ36009.1"/>
    <property type="molecule type" value="Genomic_DNA"/>
</dbReference>
<keyword evidence="9" id="KW-1185">Reference proteome</keyword>
<keyword evidence="3" id="KW-0813">Transport</keyword>
<evidence type="ECO:0000256" key="6">
    <source>
        <dbReference type="ARBA" id="ARBA00023136"/>
    </source>
</evidence>
<organism evidence="8 9">
    <name type="scientific">Prosthecochloris vibrioformis</name>
    <name type="common">Chlorobium vibrioforme</name>
    <dbReference type="NCBI Taxonomy" id="1098"/>
    <lineage>
        <taxon>Bacteria</taxon>
        <taxon>Pseudomonadati</taxon>
        <taxon>Chlorobiota</taxon>
        <taxon>Chlorobiia</taxon>
        <taxon>Chlorobiales</taxon>
        <taxon>Chlorobiaceae</taxon>
        <taxon>Prosthecochloris</taxon>
    </lineage>
</organism>
<dbReference type="AlphaFoldDB" id="A0A5C4RYK1"/>
<evidence type="ECO:0000256" key="2">
    <source>
        <dbReference type="ARBA" id="ARBA00007613"/>
    </source>
</evidence>
<dbReference type="InterPro" id="IPR003423">
    <property type="entry name" value="OMP_efflux"/>
</dbReference>
<evidence type="ECO:0000256" key="3">
    <source>
        <dbReference type="ARBA" id="ARBA00022448"/>
    </source>
</evidence>
<protein>
    <submittedName>
        <fullName evidence="8">TolC family protein</fullName>
    </submittedName>
</protein>
<comment type="similarity">
    <text evidence="2">Belongs to the outer membrane factor (OMF) (TC 1.B.17) family.</text>
</comment>
<accession>A0A5C4RYK1</accession>
<keyword evidence="6" id="KW-0472">Membrane</keyword>
<evidence type="ECO:0000256" key="1">
    <source>
        <dbReference type="ARBA" id="ARBA00004442"/>
    </source>
</evidence>
<proteinExistence type="inferred from homology"/>